<keyword evidence="1" id="KW-0175">Coiled coil</keyword>
<reference evidence="3 4" key="1">
    <citation type="journal article" date="2016" name="Nat. Commun.">
        <title>Thousands of microbial genomes shed light on interconnected biogeochemical processes in an aquifer system.</title>
        <authorList>
            <person name="Anantharaman K."/>
            <person name="Brown C.T."/>
            <person name="Hug L.A."/>
            <person name="Sharon I."/>
            <person name="Castelle C.J."/>
            <person name="Probst A.J."/>
            <person name="Thomas B.C."/>
            <person name="Singh A."/>
            <person name="Wilkins M.J."/>
            <person name="Karaoz U."/>
            <person name="Brodie E.L."/>
            <person name="Williams K.H."/>
            <person name="Hubbard S.S."/>
            <person name="Banfield J.F."/>
        </authorList>
    </citation>
    <scope>NUCLEOTIDE SEQUENCE [LARGE SCALE GENOMIC DNA]</scope>
</reference>
<feature type="coiled-coil region" evidence="1">
    <location>
        <begin position="49"/>
        <end position="83"/>
    </location>
</feature>
<comment type="caution">
    <text evidence="3">The sequence shown here is derived from an EMBL/GenBank/DDBJ whole genome shotgun (WGS) entry which is preliminary data.</text>
</comment>
<dbReference type="InterPro" id="IPR055342">
    <property type="entry name" value="MreC_beta-barrel_core"/>
</dbReference>
<protein>
    <recommendedName>
        <fullName evidence="2">Rod shape-determining protein MreC beta-barrel core domain-containing protein</fullName>
    </recommendedName>
</protein>
<gene>
    <name evidence="3" type="ORF">A3C94_01130</name>
</gene>
<dbReference type="EMBL" id="MFLJ01000009">
    <property type="protein sequence ID" value="OGG64839.1"/>
    <property type="molecule type" value="Genomic_DNA"/>
</dbReference>
<organism evidence="3 4">
    <name type="scientific">Candidatus Kaiserbacteria bacterium RIFCSPHIGHO2_02_FULL_55_17</name>
    <dbReference type="NCBI Taxonomy" id="1798496"/>
    <lineage>
        <taxon>Bacteria</taxon>
        <taxon>Candidatus Kaiseribacteriota</taxon>
    </lineage>
</organism>
<name>A0A1F6DTR4_9BACT</name>
<evidence type="ECO:0000256" key="1">
    <source>
        <dbReference type="SAM" id="Coils"/>
    </source>
</evidence>
<evidence type="ECO:0000313" key="3">
    <source>
        <dbReference type="EMBL" id="OGG64839.1"/>
    </source>
</evidence>
<evidence type="ECO:0000259" key="2">
    <source>
        <dbReference type="Pfam" id="PF04085"/>
    </source>
</evidence>
<dbReference type="InterPro" id="IPR042177">
    <property type="entry name" value="Cell/Rod_1"/>
</dbReference>
<dbReference type="Pfam" id="PF04085">
    <property type="entry name" value="MreC"/>
    <property type="match status" value="1"/>
</dbReference>
<dbReference type="AlphaFoldDB" id="A0A1F6DTR4"/>
<dbReference type="Gene3D" id="2.40.10.340">
    <property type="entry name" value="Rod shape-determining protein MreC, domain 1"/>
    <property type="match status" value="1"/>
</dbReference>
<feature type="domain" description="Rod shape-determining protein MreC beta-barrel core" evidence="2">
    <location>
        <begin position="94"/>
        <end position="231"/>
    </location>
</feature>
<proteinExistence type="predicted"/>
<dbReference type="InterPro" id="IPR042175">
    <property type="entry name" value="Cell/Rod_MreC_2"/>
</dbReference>
<dbReference type="STRING" id="1798496.A3C94_01130"/>
<evidence type="ECO:0000313" key="4">
    <source>
        <dbReference type="Proteomes" id="UP000177232"/>
    </source>
</evidence>
<sequence>MLALAGAVLLLLIRLLAPNLFWYTFAPVFRASDLLAERSHAFFSSFGDATALTLENERLTDENAALSLKNQELLQRVNDLAELGEDIQGIVAGVVARPPASPYDTLVAAAGLKRGVALGMEAFGEGGTPLGIVSSVSSDFSRVTLFSAHGVTTNGWVGQAGLPLIIEGAGGGVLRASAARSAGIAAGDVVFVPGPGKLPIGAVVRVDSDPASPSVTLRIAPASNLFSISWVELRDTGITAFPPKADPPSAGATSAP</sequence>
<accession>A0A1F6DTR4</accession>
<dbReference type="Proteomes" id="UP000177232">
    <property type="component" value="Unassembled WGS sequence"/>
</dbReference>
<dbReference type="Gene3D" id="2.40.10.350">
    <property type="entry name" value="Rod shape-determining protein MreC, domain 2"/>
    <property type="match status" value="1"/>
</dbReference>